<feature type="active site" description="Proton donor" evidence="7">
    <location>
        <position position="95"/>
    </location>
</feature>
<dbReference type="SUPFAM" id="SSF51366">
    <property type="entry name" value="Ribulose-phoshate binding barrel"/>
    <property type="match status" value="1"/>
</dbReference>
<dbReference type="InterPro" id="IPR011060">
    <property type="entry name" value="RibuloseP-bd_barrel"/>
</dbReference>
<dbReference type="RefSeq" id="WP_260559816.1">
    <property type="nucleotide sequence ID" value="NZ_BAABEC010000181.1"/>
</dbReference>
<evidence type="ECO:0000259" key="8">
    <source>
        <dbReference type="SMART" id="SM00934"/>
    </source>
</evidence>
<evidence type="ECO:0000256" key="7">
    <source>
        <dbReference type="HAMAP-Rule" id="MF_01215"/>
    </source>
</evidence>
<keyword evidence="3 7" id="KW-0210">Decarboxylase</keyword>
<sequence length="276" mass="28382">MTLTPVPFTKRLTERSLTFGTRLCLGLDPRLNAYGNRDALRQHTLAVLDACAPYAACVKPQFAFYEALGLWGMALLEEVCTAARALDLPIILDAKRGDIGSTAAAYAQAWLSGDHAGDALTVNPFLGAETLTPFVDAARQYGGAVFVLVKTSNPGQADFQGGGISEKVAAEVARLGSDEGGLSSGGLSSVGAVVGATHPQELAQWRAAMPQAPLLLPGLGAQGARAADLAAAFLPGGTGAVVSASRGIQYAAGLDVDAAVSAARTFRDELNAALRD</sequence>
<dbReference type="PROSITE" id="PS00156">
    <property type="entry name" value="OMPDECASE"/>
    <property type="match status" value="1"/>
</dbReference>
<reference evidence="9" key="1">
    <citation type="submission" date="2022-09" db="EMBL/GenBank/DDBJ databases">
        <title>genome sequence of Deinococcus rubellus.</title>
        <authorList>
            <person name="Srinivasan S."/>
        </authorList>
    </citation>
    <scope>NUCLEOTIDE SEQUENCE</scope>
    <source>
        <strain evidence="9">Ant6</strain>
    </source>
</reference>
<dbReference type="InterPro" id="IPR013785">
    <property type="entry name" value="Aldolase_TIM"/>
</dbReference>
<dbReference type="PANTHER" id="PTHR43375:SF1">
    <property type="entry name" value="OROTIDINE 5'-PHOSPHATE DECARBOXYLASE"/>
    <property type="match status" value="1"/>
</dbReference>
<evidence type="ECO:0000313" key="10">
    <source>
        <dbReference type="Proteomes" id="UP001060261"/>
    </source>
</evidence>
<comment type="catalytic activity">
    <reaction evidence="6 7">
        <text>orotidine 5'-phosphate + H(+) = UMP + CO2</text>
        <dbReference type="Rhea" id="RHEA:11596"/>
        <dbReference type="ChEBI" id="CHEBI:15378"/>
        <dbReference type="ChEBI" id="CHEBI:16526"/>
        <dbReference type="ChEBI" id="CHEBI:57538"/>
        <dbReference type="ChEBI" id="CHEBI:57865"/>
        <dbReference type="EC" id="4.1.1.23"/>
    </reaction>
</comment>
<evidence type="ECO:0000256" key="4">
    <source>
        <dbReference type="ARBA" id="ARBA00022975"/>
    </source>
</evidence>
<comment type="similarity">
    <text evidence="2 7">Belongs to the OMP decarboxylase family. Type 2 subfamily.</text>
</comment>
<dbReference type="PANTHER" id="PTHR43375">
    <property type="entry name" value="OROTIDINE 5'-PHOSPHATE DECARBOXYLASE"/>
    <property type="match status" value="1"/>
</dbReference>
<dbReference type="InterPro" id="IPR018089">
    <property type="entry name" value="OMPdecase_AS"/>
</dbReference>
<dbReference type="Pfam" id="PF00215">
    <property type="entry name" value="OMPdecase"/>
    <property type="match status" value="1"/>
</dbReference>
<proteinExistence type="inferred from homology"/>
<dbReference type="CDD" id="cd04725">
    <property type="entry name" value="OMP_decarboxylase_like"/>
    <property type="match status" value="1"/>
</dbReference>
<dbReference type="EC" id="4.1.1.23" evidence="7"/>
<evidence type="ECO:0000256" key="5">
    <source>
        <dbReference type="ARBA" id="ARBA00023239"/>
    </source>
</evidence>
<gene>
    <name evidence="7 9" type="primary">pyrF</name>
    <name evidence="9" type="ORF">N0D28_12400</name>
</gene>
<evidence type="ECO:0000256" key="3">
    <source>
        <dbReference type="ARBA" id="ARBA00022793"/>
    </source>
</evidence>
<comment type="pathway">
    <text evidence="1 7">Pyrimidine metabolism; UMP biosynthesis via de novo pathway; UMP from orotate: step 2/2.</text>
</comment>
<organism evidence="9 10">
    <name type="scientific">Deinococcus rubellus</name>
    <dbReference type="NCBI Taxonomy" id="1889240"/>
    <lineage>
        <taxon>Bacteria</taxon>
        <taxon>Thermotogati</taxon>
        <taxon>Deinococcota</taxon>
        <taxon>Deinococci</taxon>
        <taxon>Deinococcales</taxon>
        <taxon>Deinococcaceae</taxon>
        <taxon>Deinococcus</taxon>
    </lineage>
</organism>
<evidence type="ECO:0000313" key="9">
    <source>
        <dbReference type="EMBL" id="UWX63531.1"/>
    </source>
</evidence>
<dbReference type="InterPro" id="IPR011995">
    <property type="entry name" value="OMPdecase_type-2"/>
</dbReference>
<protein>
    <recommendedName>
        <fullName evidence="7">Orotidine 5'-phosphate decarboxylase</fullName>
        <ecNumber evidence="7">4.1.1.23</ecNumber>
    </recommendedName>
    <alternativeName>
        <fullName evidence="7">OMP decarboxylase</fullName>
        <shortName evidence="7">OMPDCase</shortName>
        <shortName evidence="7">OMPdecase</shortName>
    </alternativeName>
</protein>
<evidence type="ECO:0000256" key="2">
    <source>
        <dbReference type="ARBA" id="ARBA00008847"/>
    </source>
</evidence>
<keyword evidence="5 7" id="KW-0456">Lyase</keyword>
<keyword evidence="4 7" id="KW-0665">Pyrimidine biosynthesis</keyword>
<feature type="domain" description="Orotidine 5'-phosphate decarboxylase" evidence="8">
    <location>
        <begin position="22"/>
        <end position="263"/>
    </location>
</feature>
<dbReference type="Proteomes" id="UP001060261">
    <property type="component" value="Chromosome"/>
</dbReference>
<accession>A0ABY5YH90</accession>
<dbReference type="InterPro" id="IPR001754">
    <property type="entry name" value="OMPdeCOase_dom"/>
</dbReference>
<dbReference type="EMBL" id="CP104213">
    <property type="protein sequence ID" value="UWX63531.1"/>
    <property type="molecule type" value="Genomic_DNA"/>
</dbReference>
<dbReference type="GO" id="GO:0004590">
    <property type="term" value="F:orotidine-5'-phosphate decarboxylase activity"/>
    <property type="evidence" value="ECO:0007669"/>
    <property type="project" value="UniProtKB-EC"/>
</dbReference>
<dbReference type="HAMAP" id="MF_01215">
    <property type="entry name" value="OMPdecase_type2"/>
    <property type="match status" value="1"/>
</dbReference>
<keyword evidence="10" id="KW-1185">Reference proteome</keyword>
<dbReference type="Gene3D" id="3.20.20.70">
    <property type="entry name" value="Aldolase class I"/>
    <property type="match status" value="1"/>
</dbReference>
<dbReference type="NCBIfam" id="TIGR02127">
    <property type="entry name" value="pyrF_sub2"/>
    <property type="match status" value="1"/>
</dbReference>
<evidence type="ECO:0000256" key="6">
    <source>
        <dbReference type="ARBA" id="ARBA00049157"/>
    </source>
</evidence>
<dbReference type="SMART" id="SM00934">
    <property type="entry name" value="OMPdecase"/>
    <property type="match status" value="1"/>
</dbReference>
<evidence type="ECO:0000256" key="1">
    <source>
        <dbReference type="ARBA" id="ARBA00004861"/>
    </source>
</evidence>
<name>A0ABY5YH90_9DEIO</name>